<evidence type="ECO:0000313" key="3">
    <source>
        <dbReference type="Proteomes" id="UP000249343"/>
    </source>
</evidence>
<reference evidence="2 3" key="1">
    <citation type="submission" date="2014-04" db="EMBL/GenBank/DDBJ databases">
        <title>Genome study of Napier grass stunt phytoplasma.</title>
        <authorList>
            <person name="Kawicha P."/>
            <person name="Dickinson M."/>
            <person name="Hodgetts J."/>
        </authorList>
    </citation>
    <scope>NUCLEOTIDE SEQUENCE [LARGE SCALE GENOMIC DNA]</scope>
    <source>
        <strain evidence="2 3">NGS-S10</strain>
    </source>
</reference>
<keyword evidence="1" id="KW-0472">Membrane</keyword>
<keyword evidence="1" id="KW-1133">Transmembrane helix</keyword>
<feature type="transmembrane region" description="Helical" evidence="1">
    <location>
        <begin position="14"/>
        <end position="33"/>
    </location>
</feature>
<comment type="caution">
    <text evidence="2">The sequence shown here is derived from an EMBL/GenBank/DDBJ whole genome shotgun (WGS) entry which is preliminary data.</text>
</comment>
<sequence length="161" mass="17657">MQNENFWTTKKGKITIISTVSVVVLAIIGILLWKKGIFGSKKGILKSDDVSKIENSLKFQTYVAADFSNTSVSNQKVSALKQGISDSIEKIKKHNEVASKKSKVKDETVSKFEDLNTKMQELSSTIAATSFVATDVLTKYNALIEAIPKALTALKSDLNIK</sequence>
<name>A0A328IK94_9MOLU</name>
<keyword evidence="3" id="KW-1185">Reference proteome</keyword>
<proteinExistence type="predicted"/>
<dbReference type="RefSeq" id="WP_111961370.1">
    <property type="nucleotide sequence ID" value="NZ_JHUK01000005.1"/>
</dbReference>
<dbReference type="Proteomes" id="UP000249343">
    <property type="component" value="Unassembled WGS sequence"/>
</dbReference>
<dbReference type="AlphaFoldDB" id="A0A328IK94"/>
<protein>
    <recommendedName>
        <fullName evidence="4">Immunodominant membrane protein</fullName>
    </recommendedName>
</protein>
<keyword evidence="1" id="KW-0812">Transmembrane</keyword>
<evidence type="ECO:0000256" key="1">
    <source>
        <dbReference type="SAM" id="Phobius"/>
    </source>
</evidence>
<evidence type="ECO:0000313" key="2">
    <source>
        <dbReference type="EMBL" id="RAM57674.1"/>
    </source>
</evidence>
<evidence type="ECO:0008006" key="4">
    <source>
        <dbReference type="Google" id="ProtNLM"/>
    </source>
</evidence>
<accession>A0A328IK94</accession>
<dbReference type="EMBL" id="JHUK01000005">
    <property type="protein sequence ID" value="RAM57674.1"/>
    <property type="molecule type" value="Genomic_DNA"/>
</dbReference>
<organism evidence="2 3">
    <name type="scientific">Candidatus Phytoplasma oryzae</name>
    <dbReference type="NCBI Taxonomy" id="203274"/>
    <lineage>
        <taxon>Bacteria</taxon>
        <taxon>Bacillati</taxon>
        <taxon>Mycoplasmatota</taxon>
        <taxon>Mollicutes</taxon>
        <taxon>Acholeplasmatales</taxon>
        <taxon>Acholeplasmataceae</taxon>
        <taxon>Candidatus Phytoplasma</taxon>
        <taxon>16SrXI (Rice yellow dwarf group)</taxon>
    </lineage>
</organism>
<gene>
    <name evidence="2" type="ORF">DH96_02155</name>
</gene>